<sequence length="489" mass="56964">MKTLLVYILVFSLCYTNAYCQSIPREVTLDEVINRLSLESSSAKIELLNFQNDLLRYENYKKSFLPAFVLNFNPINFNRSLRLLQQPIDGSYSYVEDNSNNTNFGTTVRQKISITGGELSIGSNINYLNEFSRKQNSFSTNPFFISYSQQLWGGGKLQRLENKIERAKNEVAVKQYCSNIAQIQQQALTLYLSAILSKMDSELAIDIKQSNDTLLHIAEIKLRNGSITEYDYKQMELQSLNLQYMYENAVKHYAESIQKLFTFLGIENNAEITIPDFDLPLTIDARLAIYYVKKNNPISNQQEIQQLEEEKNLFSIKLKNRFNGNISLNYGINQYAETLADAYRHGNTRQSVIIEFQIPIFQWGINKNNIRIAKNNYDASRLRIEKKMFEFENEVKEKINAYDHSVKLWLTASRAYALSKEQYKMLTKKFSLGKVSVYELATAQKERNDAMQRYYSAIKDSYESFFTLRNLALYDFKKNVELEKILFND</sequence>
<dbReference type="Proteomes" id="UP000020773">
    <property type="component" value="Unassembled WGS sequence"/>
</dbReference>
<dbReference type="Gene3D" id="1.20.1600.10">
    <property type="entry name" value="Outer membrane efflux proteins (OEP)"/>
    <property type="match status" value="1"/>
</dbReference>
<dbReference type="AlphaFoldDB" id="A0A015UEK6"/>
<dbReference type="PANTHER" id="PTHR30026">
    <property type="entry name" value="OUTER MEMBRANE PROTEIN TOLC"/>
    <property type="match status" value="1"/>
</dbReference>
<dbReference type="RefSeq" id="WP_009291294.1">
    <property type="nucleotide sequence ID" value="NZ_JGDB01000001.1"/>
</dbReference>
<evidence type="ECO:0000256" key="5">
    <source>
        <dbReference type="ARBA" id="ARBA00022692"/>
    </source>
</evidence>
<evidence type="ECO:0000256" key="7">
    <source>
        <dbReference type="ARBA" id="ARBA00023237"/>
    </source>
</evidence>
<keyword evidence="7" id="KW-0998">Cell outer membrane</keyword>
<dbReference type="PATRIC" id="fig|1339316.3.peg.74"/>
<dbReference type="PANTHER" id="PTHR30026:SF20">
    <property type="entry name" value="OUTER MEMBRANE PROTEIN TOLC"/>
    <property type="match status" value="1"/>
</dbReference>
<evidence type="ECO:0000256" key="1">
    <source>
        <dbReference type="ARBA" id="ARBA00004442"/>
    </source>
</evidence>
<evidence type="ECO:0000256" key="2">
    <source>
        <dbReference type="ARBA" id="ARBA00007613"/>
    </source>
</evidence>
<organism evidence="8 9">
    <name type="scientific">Bacteroides fragilis str. 3998T(B)3</name>
    <dbReference type="NCBI Taxonomy" id="1339316"/>
    <lineage>
        <taxon>Bacteria</taxon>
        <taxon>Pseudomonadati</taxon>
        <taxon>Bacteroidota</taxon>
        <taxon>Bacteroidia</taxon>
        <taxon>Bacteroidales</taxon>
        <taxon>Bacteroidaceae</taxon>
        <taxon>Bacteroides</taxon>
    </lineage>
</organism>
<evidence type="ECO:0000313" key="8">
    <source>
        <dbReference type="EMBL" id="EXY93182.1"/>
    </source>
</evidence>
<keyword evidence="4" id="KW-1134">Transmembrane beta strand</keyword>
<dbReference type="InterPro" id="IPR003423">
    <property type="entry name" value="OMP_efflux"/>
</dbReference>
<dbReference type="GO" id="GO:1990281">
    <property type="term" value="C:efflux pump complex"/>
    <property type="evidence" value="ECO:0007669"/>
    <property type="project" value="TreeGrafter"/>
</dbReference>
<name>A0A015UEK6_BACFG</name>
<comment type="subcellular location">
    <subcellularLocation>
        <location evidence="1">Cell outer membrane</location>
    </subcellularLocation>
</comment>
<dbReference type="EMBL" id="JGDB01000001">
    <property type="protein sequence ID" value="EXY93182.1"/>
    <property type="molecule type" value="Genomic_DNA"/>
</dbReference>
<dbReference type="Pfam" id="PF02321">
    <property type="entry name" value="OEP"/>
    <property type="match status" value="1"/>
</dbReference>
<comment type="similarity">
    <text evidence="2">Belongs to the outer membrane factor (OMF) (TC 1.B.17) family.</text>
</comment>
<evidence type="ECO:0000256" key="4">
    <source>
        <dbReference type="ARBA" id="ARBA00022452"/>
    </source>
</evidence>
<evidence type="ECO:0000313" key="9">
    <source>
        <dbReference type="Proteomes" id="UP000020773"/>
    </source>
</evidence>
<protein>
    <submittedName>
        <fullName evidence="8">Outer membrane efflux family protein</fullName>
    </submittedName>
</protein>
<dbReference type="GO" id="GO:0009279">
    <property type="term" value="C:cell outer membrane"/>
    <property type="evidence" value="ECO:0007669"/>
    <property type="project" value="UniProtKB-SubCell"/>
</dbReference>
<dbReference type="InterPro" id="IPR051906">
    <property type="entry name" value="TolC-like"/>
</dbReference>
<evidence type="ECO:0000256" key="3">
    <source>
        <dbReference type="ARBA" id="ARBA00022448"/>
    </source>
</evidence>
<gene>
    <name evidence="8" type="ORF">M125_0074</name>
</gene>
<proteinExistence type="inferred from homology"/>
<accession>A0A015UEK6</accession>
<dbReference type="SUPFAM" id="SSF56954">
    <property type="entry name" value="Outer membrane efflux proteins (OEP)"/>
    <property type="match status" value="1"/>
</dbReference>
<keyword evidence="3" id="KW-0813">Transport</keyword>
<evidence type="ECO:0000256" key="6">
    <source>
        <dbReference type="ARBA" id="ARBA00023136"/>
    </source>
</evidence>
<keyword evidence="5" id="KW-0812">Transmembrane</keyword>
<dbReference type="GO" id="GO:0015562">
    <property type="term" value="F:efflux transmembrane transporter activity"/>
    <property type="evidence" value="ECO:0007669"/>
    <property type="project" value="InterPro"/>
</dbReference>
<reference evidence="8 9" key="1">
    <citation type="submission" date="2014-02" db="EMBL/GenBank/DDBJ databases">
        <authorList>
            <person name="Sears C."/>
            <person name="Carroll K."/>
            <person name="Sack B.R."/>
            <person name="Qadri F."/>
            <person name="Myers L.L."/>
            <person name="Chung G.-T."/>
            <person name="Escheverria P."/>
            <person name="Fraser C.M."/>
            <person name="Sadzewicz L."/>
            <person name="Shefchek K.A."/>
            <person name="Tallon L."/>
            <person name="Das S.P."/>
            <person name="Daugherty S."/>
            <person name="Mongodin E.F."/>
        </authorList>
    </citation>
    <scope>NUCLEOTIDE SEQUENCE [LARGE SCALE GENOMIC DNA]</scope>
    <source>
        <strain evidence="9">3998T(B)3</strain>
    </source>
</reference>
<comment type="caution">
    <text evidence="8">The sequence shown here is derived from an EMBL/GenBank/DDBJ whole genome shotgun (WGS) entry which is preliminary data.</text>
</comment>
<keyword evidence="6" id="KW-0472">Membrane</keyword>
<dbReference type="GO" id="GO:0015288">
    <property type="term" value="F:porin activity"/>
    <property type="evidence" value="ECO:0007669"/>
    <property type="project" value="TreeGrafter"/>
</dbReference>